<sequence length="31" mass="3822">ELRLVRLFFEKQVETNYLSELFVHEEESSIH</sequence>
<dbReference type="AlphaFoldDB" id="A0A5J4PUR4"/>
<organism evidence="1">
    <name type="scientific">termite gut metagenome</name>
    <dbReference type="NCBI Taxonomy" id="433724"/>
    <lineage>
        <taxon>unclassified sequences</taxon>
        <taxon>metagenomes</taxon>
        <taxon>organismal metagenomes</taxon>
    </lineage>
</organism>
<accession>A0A5J4PUR4</accession>
<name>A0A5J4PUR4_9ZZZZ</name>
<gene>
    <name evidence="1" type="ORF">EZS27_035861</name>
</gene>
<evidence type="ECO:0000313" key="1">
    <source>
        <dbReference type="EMBL" id="KAA6313357.1"/>
    </source>
</evidence>
<proteinExistence type="predicted"/>
<reference evidence="1" key="1">
    <citation type="submission" date="2019-03" db="EMBL/GenBank/DDBJ databases">
        <title>Single cell metagenomics reveals metabolic interactions within the superorganism composed of flagellate Streblomastix strix and complex community of Bacteroidetes bacteria on its surface.</title>
        <authorList>
            <person name="Treitli S.C."/>
            <person name="Kolisko M."/>
            <person name="Husnik F."/>
            <person name="Keeling P."/>
            <person name="Hampl V."/>
        </authorList>
    </citation>
    <scope>NUCLEOTIDE SEQUENCE</scope>
    <source>
        <strain evidence="1">STM</strain>
    </source>
</reference>
<dbReference type="EMBL" id="SNRY01006099">
    <property type="protein sequence ID" value="KAA6313357.1"/>
    <property type="molecule type" value="Genomic_DNA"/>
</dbReference>
<protein>
    <submittedName>
        <fullName evidence="1">Uncharacterized protein</fullName>
    </submittedName>
</protein>
<feature type="non-terminal residue" evidence="1">
    <location>
        <position position="1"/>
    </location>
</feature>
<comment type="caution">
    <text evidence="1">The sequence shown here is derived from an EMBL/GenBank/DDBJ whole genome shotgun (WGS) entry which is preliminary data.</text>
</comment>